<dbReference type="CDD" id="cd03801">
    <property type="entry name" value="GT4_PimA-like"/>
    <property type="match status" value="1"/>
</dbReference>
<accession>A0A6J4SDD0</accession>
<evidence type="ECO:0000313" key="1">
    <source>
        <dbReference type="EMBL" id="CAA9492813.1"/>
    </source>
</evidence>
<dbReference type="RefSeq" id="WP_294171694.1">
    <property type="nucleotide sequence ID" value="NZ_CADCVZ010000006.1"/>
</dbReference>
<gene>
    <name evidence="1" type="ORF">AVDCRST_MAG09-230</name>
</gene>
<dbReference type="PANTHER" id="PTHR45947">
    <property type="entry name" value="SULFOQUINOVOSYL TRANSFERASE SQD2"/>
    <property type="match status" value="1"/>
</dbReference>
<organism evidence="1">
    <name type="scientific">uncultured Sphingomonas sp</name>
    <dbReference type="NCBI Taxonomy" id="158754"/>
    <lineage>
        <taxon>Bacteria</taxon>
        <taxon>Pseudomonadati</taxon>
        <taxon>Pseudomonadota</taxon>
        <taxon>Alphaproteobacteria</taxon>
        <taxon>Sphingomonadales</taxon>
        <taxon>Sphingomonadaceae</taxon>
        <taxon>Sphingomonas</taxon>
        <taxon>environmental samples</taxon>
    </lineage>
</organism>
<dbReference type="Gene3D" id="3.40.50.2000">
    <property type="entry name" value="Glycogen Phosphorylase B"/>
    <property type="match status" value="2"/>
</dbReference>
<dbReference type="SUPFAM" id="SSF53756">
    <property type="entry name" value="UDP-Glycosyltransferase/glycogen phosphorylase"/>
    <property type="match status" value="1"/>
</dbReference>
<dbReference type="GO" id="GO:0016757">
    <property type="term" value="F:glycosyltransferase activity"/>
    <property type="evidence" value="ECO:0007669"/>
    <property type="project" value="TreeGrafter"/>
</dbReference>
<dbReference type="InterPro" id="IPR050194">
    <property type="entry name" value="Glycosyltransferase_grp1"/>
</dbReference>
<dbReference type="PANTHER" id="PTHR45947:SF3">
    <property type="entry name" value="SULFOQUINOVOSYL TRANSFERASE SQD2"/>
    <property type="match status" value="1"/>
</dbReference>
<sequence>MSSGPPLRILVVTRSYPAPGDLYQYPFVHRRVLAYLSYGHEVAVFRPANQPTPSKHRIDGVTCRSGSSEALAAFADGWRPDVVAAHGFSEAQWPALAPLAERYPIRAWLHGSEIPEFARRKAEWDLAGEERAAALEVIERRRRFWREFLLAPPARFGLVFVSHAAVDLFRHDLPDVPGAASVIPNPIDTDLFRYQPKPAAQRFGVLMLRPFDSRGYGNDLAVSAILQLSDEAGSDRLRFTVVGDGPLMDRTLAPLRHLGNVAVERGFVSQARIAALHREHGVFLVPTRIDTQGVSRDEAMSSGLVPVTNAIPAVREFVDGECGELAPPEDAGRLASGIRRMVEDPALFESHSAAAAARIRRQTAAALVVPQELALLRSAADA</sequence>
<dbReference type="EMBL" id="CADCVZ010000006">
    <property type="protein sequence ID" value="CAA9492813.1"/>
    <property type="molecule type" value="Genomic_DNA"/>
</dbReference>
<name>A0A6J4SDD0_9SPHN</name>
<protein>
    <submittedName>
        <fullName evidence="1">Uncharacterized protein</fullName>
    </submittedName>
</protein>
<dbReference type="AlphaFoldDB" id="A0A6J4SDD0"/>
<dbReference type="Pfam" id="PF13692">
    <property type="entry name" value="Glyco_trans_1_4"/>
    <property type="match status" value="1"/>
</dbReference>
<reference evidence="1" key="1">
    <citation type="submission" date="2020-02" db="EMBL/GenBank/DDBJ databases">
        <authorList>
            <person name="Meier V. D."/>
        </authorList>
    </citation>
    <scope>NUCLEOTIDE SEQUENCE</scope>
    <source>
        <strain evidence="1">AVDCRST_MAG09</strain>
    </source>
</reference>
<proteinExistence type="predicted"/>